<sequence>MGRRAPWFEDDQFWKMYERAMFPQQRIDAAREQAGQLVARLGLKPGQAVLDLCCGPGRFSLELARRGYRVTGVDRTRSYLAEARRAARREKLEVEFVQEDMRRFMRPRAFDAVINVFPSFGYFRRQSDDLRVCRNVHRSMQPGGRFLIETLGKEGLARRYQCRDWQEVGGELVLHEVVPVDGWSALEQRRILVRKGRTYEFRLWMRLYSAAELRGLLERAGFRSVRMYGGYDGSPYDSEARRLVVVGRK</sequence>
<gene>
    <name evidence="3" type="ORF">FJY68_13435</name>
</gene>
<protein>
    <submittedName>
        <fullName evidence="3">Methyltransferase domain-containing protein</fullName>
    </submittedName>
</protein>
<dbReference type="EMBL" id="VGIR01000147">
    <property type="protein sequence ID" value="MBM3332827.1"/>
    <property type="molecule type" value="Genomic_DNA"/>
</dbReference>
<keyword evidence="3" id="KW-0489">Methyltransferase</keyword>
<dbReference type="GO" id="GO:0032259">
    <property type="term" value="P:methylation"/>
    <property type="evidence" value="ECO:0007669"/>
    <property type="project" value="UniProtKB-KW"/>
</dbReference>
<dbReference type="Pfam" id="PF13649">
    <property type="entry name" value="Methyltransf_25"/>
    <property type="match status" value="1"/>
</dbReference>
<accession>A0A937XGR7</accession>
<dbReference type="CDD" id="cd02440">
    <property type="entry name" value="AdoMet_MTases"/>
    <property type="match status" value="1"/>
</dbReference>
<evidence type="ECO:0000256" key="1">
    <source>
        <dbReference type="ARBA" id="ARBA00022679"/>
    </source>
</evidence>
<dbReference type="SUPFAM" id="SSF53335">
    <property type="entry name" value="S-adenosyl-L-methionine-dependent methyltransferases"/>
    <property type="match status" value="1"/>
</dbReference>
<evidence type="ECO:0000313" key="3">
    <source>
        <dbReference type="EMBL" id="MBM3332827.1"/>
    </source>
</evidence>
<dbReference type="Gene3D" id="3.40.50.150">
    <property type="entry name" value="Vaccinia Virus protein VP39"/>
    <property type="match status" value="1"/>
</dbReference>
<dbReference type="InterPro" id="IPR029063">
    <property type="entry name" value="SAM-dependent_MTases_sf"/>
</dbReference>
<organism evidence="3 4">
    <name type="scientific">candidate division WOR-3 bacterium</name>
    <dbReference type="NCBI Taxonomy" id="2052148"/>
    <lineage>
        <taxon>Bacteria</taxon>
        <taxon>Bacteria division WOR-3</taxon>
    </lineage>
</organism>
<evidence type="ECO:0000259" key="2">
    <source>
        <dbReference type="Pfam" id="PF13649"/>
    </source>
</evidence>
<name>A0A937XGR7_UNCW3</name>
<proteinExistence type="predicted"/>
<dbReference type="GO" id="GO:0008168">
    <property type="term" value="F:methyltransferase activity"/>
    <property type="evidence" value="ECO:0007669"/>
    <property type="project" value="UniProtKB-KW"/>
</dbReference>
<reference evidence="3" key="1">
    <citation type="submission" date="2019-03" db="EMBL/GenBank/DDBJ databases">
        <title>Lake Tanganyika Metagenome-Assembled Genomes (MAGs).</title>
        <authorList>
            <person name="Tran P."/>
        </authorList>
    </citation>
    <scope>NUCLEOTIDE SEQUENCE</scope>
    <source>
        <strain evidence="3">K_DeepCast_150m_m2_040</strain>
    </source>
</reference>
<keyword evidence="1" id="KW-0808">Transferase</keyword>
<feature type="domain" description="Methyltransferase" evidence="2">
    <location>
        <begin position="49"/>
        <end position="144"/>
    </location>
</feature>
<dbReference type="AlphaFoldDB" id="A0A937XGR7"/>
<comment type="caution">
    <text evidence="3">The sequence shown here is derived from an EMBL/GenBank/DDBJ whole genome shotgun (WGS) entry which is preliminary data.</text>
</comment>
<dbReference type="PANTHER" id="PTHR43861">
    <property type="entry name" value="TRANS-ACONITATE 2-METHYLTRANSFERASE-RELATED"/>
    <property type="match status" value="1"/>
</dbReference>
<dbReference type="Proteomes" id="UP000779900">
    <property type="component" value="Unassembled WGS sequence"/>
</dbReference>
<dbReference type="Gene3D" id="2.20.25.110">
    <property type="entry name" value="S-adenosyl-L-methionine-dependent methyltransferases"/>
    <property type="match status" value="1"/>
</dbReference>
<evidence type="ECO:0000313" key="4">
    <source>
        <dbReference type="Proteomes" id="UP000779900"/>
    </source>
</evidence>
<dbReference type="InterPro" id="IPR041698">
    <property type="entry name" value="Methyltransf_25"/>
</dbReference>